<comment type="caution">
    <text evidence="1">The sequence shown here is derived from an EMBL/GenBank/DDBJ whole genome shotgun (WGS) entry which is preliminary data.</text>
</comment>
<evidence type="ECO:0000313" key="1">
    <source>
        <dbReference type="EMBL" id="TNV70705.1"/>
    </source>
</evidence>
<organism evidence="1 2">
    <name type="scientific">Halteria grandinella</name>
    <dbReference type="NCBI Taxonomy" id="5974"/>
    <lineage>
        <taxon>Eukaryota</taxon>
        <taxon>Sar</taxon>
        <taxon>Alveolata</taxon>
        <taxon>Ciliophora</taxon>
        <taxon>Intramacronucleata</taxon>
        <taxon>Spirotrichea</taxon>
        <taxon>Stichotrichia</taxon>
        <taxon>Sporadotrichida</taxon>
        <taxon>Halteriidae</taxon>
        <taxon>Halteria</taxon>
    </lineage>
</organism>
<name>A0A8J8NA37_HALGN</name>
<sequence>MNRTLVNIISYHSHSGGLQLRVKGWWGHALLKSRMQMKSISCESQRTLCLLGIQSYQLLNLSHICMIERFQLNYLQMSMRIGLSTNRLN</sequence>
<proteinExistence type="predicted"/>
<accession>A0A8J8NA37</accession>
<protein>
    <submittedName>
        <fullName evidence="1">Uncharacterized protein</fullName>
    </submittedName>
</protein>
<reference evidence="1" key="1">
    <citation type="submission" date="2019-06" db="EMBL/GenBank/DDBJ databases">
        <authorList>
            <person name="Zheng W."/>
        </authorList>
    </citation>
    <scope>NUCLEOTIDE SEQUENCE</scope>
    <source>
        <strain evidence="1">QDHG01</strain>
    </source>
</reference>
<keyword evidence="2" id="KW-1185">Reference proteome</keyword>
<evidence type="ECO:0000313" key="2">
    <source>
        <dbReference type="Proteomes" id="UP000785679"/>
    </source>
</evidence>
<dbReference type="Proteomes" id="UP000785679">
    <property type="component" value="Unassembled WGS sequence"/>
</dbReference>
<gene>
    <name evidence="1" type="ORF">FGO68_gene13926</name>
</gene>
<dbReference type="EMBL" id="RRYP01033577">
    <property type="protein sequence ID" value="TNV70705.1"/>
    <property type="molecule type" value="Genomic_DNA"/>
</dbReference>
<dbReference type="AlphaFoldDB" id="A0A8J8NA37"/>